<dbReference type="AlphaFoldDB" id="A0A9D4HA89"/>
<comment type="caution">
    <text evidence="2">The sequence shown here is derived from an EMBL/GenBank/DDBJ whole genome shotgun (WGS) entry which is preliminary data.</text>
</comment>
<dbReference type="Proteomes" id="UP000828390">
    <property type="component" value="Unassembled WGS sequence"/>
</dbReference>
<keyword evidence="3" id="KW-1185">Reference proteome</keyword>
<accession>A0A9D4HA89</accession>
<feature type="region of interest" description="Disordered" evidence="1">
    <location>
        <begin position="58"/>
        <end position="89"/>
    </location>
</feature>
<evidence type="ECO:0000313" key="2">
    <source>
        <dbReference type="EMBL" id="KAH3829724.1"/>
    </source>
</evidence>
<protein>
    <submittedName>
        <fullName evidence="2">Uncharacterized protein</fullName>
    </submittedName>
</protein>
<evidence type="ECO:0000256" key="1">
    <source>
        <dbReference type="SAM" id="MobiDB-lite"/>
    </source>
</evidence>
<reference evidence="2" key="1">
    <citation type="journal article" date="2019" name="bioRxiv">
        <title>The Genome of the Zebra Mussel, Dreissena polymorpha: A Resource for Invasive Species Research.</title>
        <authorList>
            <person name="McCartney M.A."/>
            <person name="Auch B."/>
            <person name="Kono T."/>
            <person name="Mallez S."/>
            <person name="Zhang Y."/>
            <person name="Obille A."/>
            <person name="Becker A."/>
            <person name="Abrahante J.E."/>
            <person name="Garbe J."/>
            <person name="Badalamenti J.P."/>
            <person name="Herman A."/>
            <person name="Mangelson H."/>
            <person name="Liachko I."/>
            <person name="Sullivan S."/>
            <person name="Sone E.D."/>
            <person name="Koren S."/>
            <person name="Silverstein K.A.T."/>
            <person name="Beckman K.B."/>
            <person name="Gohl D.M."/>
        </authorList>
    </citation>
    <scope>NUCLEOTIDE SEQUENCE</scope>
    <source>
        <strain evidence="2">Duluth1</strain>
        <tissue evidence="2">Whole animal</tissue>
    </source>
</reference>
<reference evidence="2" key="2">
    <citation type="submission" date="2020-11" db="EMBL/GenBank/DDBJ databases">
        <authorList>
            <person name="McCartney M.A."/>
            <person name="Auch B."/>
            <person name="Kono T."/>
            <person name="Mallez S."/>
            <person name="Becker A."/>
            <person name="Gohl D.M."/>
            <person name="Silverstein K.A.T."/>
            <person name="Koren S."/>
            <person name="Bechman K.B."/>
            <person name="Herman A."/>
            <person name="Abrahante J.E."/>
            <person name="Garbe J."/>
        </authorList>
    </citation>
    <scope>NUCLEOTIDE SEQUENCE</scope>
    <source>
        <strain evidence="2">Duluth1</strain>
        <tissue evidence="2">Whole animal</tissue>
    </source>
</reference>
<gene>
    <name evidence="2" type="ORF">DPMN_102952</name>
</gene>
<proteinExistence type="predicted"/>
<sequence length="89" mass="9887">MTPSDFPSSICQSMTSYCPLQTSAVWDSYQILNANFMIVPALKNMFFLAALQLCHKEDTDGSTTTSSERRLPSLNKKGKRNPVVPSDNI</sequence>
<organism evidence="2 3">
    <name type="scientific">Dreissena polymorpha</name>
    <name type="common">Zebra mussel</name>
    <name type="synonym">Mytilus polymorpha</name>
    <dbReference type="NCBI Taxonomy" id="45954"/>
    <lineage>
        <taxon>Eukaryota</taxon>
        <taxon>Metazoa</taxon>
        <taxon>Spiralia</taxon>
        <taxon>Lophotrochozoa</taxon>
        <taxon>Mollusca</taxon>
        <taxon>Bivalvia</taxon>
        <taxon>Autobranchia</taxon>
        <taxon>Heteroconchia</taxon>
        <taxon>Euheterodonta</taxon>
        <taxon>Imparidentia</taxon>
        <taxon>Neoheterodontei</taxon>
        <taxon>Myida</taxon>
        <taxon>Dreissenoidea</taxon>
        <taxon>Dreissenidae</taxon>
        <taxon>Dreissena</taxon>
    </lineage>
</organism>
<name>A0A9D4HA89_DREPO</name>
<evidence type="ECO:0000313" key="3">
    <source>
        <dbReference type="Proteomes" id="UP000828390"/>
    </source>
</evidence>
<dbReference type="EMBL" id="JAIWYP010000004">
    <property type="protein sequence ID" value="KAH3829724.1"/>
    <property type="molecule type" value="Genomic_DNA"/>
</dbReference>